<accession>A0ACB8TZR8</accession>
<dbReference type="EMBL" id="MU274918">
    <property type="protein sequence ID" value="KAI0087446.1"/>
    <property type="molecule type" value="Genomic_DNA"/>
</dbReference>
<keyword evidence="2" id="KW-1185">Reference proteome</keyword>
<protein>
    <submittedName>
        <fullName evidence="1">Uncharacterized protein</fullName>
    </submittedName>
</protein>
<organism evidence="1 2">
    <name type="scientific">Irpex rosettiformis</name>
    <dbReference type="NCBI Taxonomy" id="378272"/>
    <lineage>
        <taxon>Eukaryota</taxon>
        <taxon>Fungi</taxon>
        <taxon>Dikarya</taxon>
        <taxon>Basidiomycota</taxon>
        <taxon>Agaricomycotina</taxon>
        <taxon>Agaricomycetes</taxon>
        <taxon>Polyporales</taxon>
        <taxon>Irpicaceae</taxon>
        <taxon>Irpex</taxon>
    </lineage>
</organism>
<gene>
    <name evidence="1" type="ORF">BDY19DRAFT_955811</name>
</gene>
<proteinExistence type="predicted"/>
<name>A0ACB8TZR8_9APHY</name>
<evidence type="ECO:0000313" key="1">
    <source>
        <dbReference type="EMBL" id="KAI0087446.1"/>
    </source>
</evidence>
<dbReference type="Proteomes" id="UP001055072">
    <property type="component" value="Unassembled WGS sequence"/>
</dbReference>
<comment type="caution">
    <text evidence="1">The sequence shown here is derived from an EMBL/GenBank/DDBJ whole genome shotgun (WGS) entry which is preliminary data.</text>
</comment>
<evidence type="ECO:0000313" key="2">
    <source>
        <dbReference type="Proteomes" id="UP001055072"/>
    </source>
</evidence>
<sequence>MSRASENNLNKSLEDARKLHDILNNSKLYIVDSQKQFDTRTTTKDEGIKLPHPFVDGGGLVDPVTVSADVKAQLAFFRKLKFQYLEQKAKDQYIKIIVSDDAPSITAADNKEIQYANETKKRELKERKVKLAEVKDNIRALAPLVEQDYVKAKALSDESVDLAQKILDARLKLNRLRQAYPQPRLTIPVALAKLDTQVEEMQQLQDKLQSLEEQIDGVKEKVKVGAREVERLRVERAEVDKLVKQSRSEIEDGRVLELCDWYSTSLRLHKSLYSLKTYISPSENELHLSYAIASTTGRASHNISVTLLFLPNTRQLADARIAGLPSNSDMSDVIGARIQSNDVPGLVAAVLARARAEVG</sequence>
<reference evidence="1" key="1">
    <citation type="journal article" date="2021" name="Environ. Microbiol.">
        <title>Gene family expansions and transcriptome signatures uncover fungal adaptations to wood decay.</title>
        <authorList>
            <person name="Hage H."/>
            <person name="Miyauchi S."/>
            <person name="Viragh M."/>
            <person name="Drula E."/>
            <person name="Min B."/>
            <person name="Chaduli D."/>
            <person name="Navarro D."/>
            <person name="Favel A."/>
            <person name="Norest M."/>
            <person name="Lesage-Meessen L."/>
            <person name="Balint B."/>
            <person name="Merenyi Z."/>
            <person name="de Eugenio L."/>
            <person name="Morin E."/>
            <person name="Martinez A.T."/>
            <person name="Baldrian P."/>
            <person name="Stursova M."/>
            <person name="Martinez M.J."/>
            <person name="Novotny C."/>
            <person name="Magnuson J.K."/>
            <person name="Spatafora J.W."/>
            <person name="Maurice S."/>
            <person name="Pangilinan J."/>
            <person name="Andreopoulos W."/>
            <person name="LaButti K."/>
            <person name="Hundley H."/>
            <person name="Na H."/>
            <person name="Kuo A."/>
            <person name="Barry K."/>
            <person name="Lipzen A."/>
            <person name="Henrissat B."/>
            <person name="Riley R."/>
            <person name="Ahrendt S."/>
            <person name="Nagy L.G."/>
            <person name="Grigoriev I.V."/>
            <person name="Martin F."/>
            <person name="Rosso M.N."/>
        </authorList>
    </citation>
    <scope>NUCLEOTIDE SEQUENCE</scope>
    <source>
        <strain evidence="1">CBS 384.51</strain>
    </source>
</reference>